<protein>
    <recommendedName>
        <fullName evidence="3">Minor tail protein</fullName>
    </recommendedName>
</protein>
<dbReference type="STRING" id="861266.ARTSIC4J27_589"/>
<comment type="caution">
    <text evidence="1">The sequence shown here is derived from an EMBL/GenBank/DDBJ whole genome shotgun (WGS) entry which is preliminary data.</text>
</comment>
<sequence>MPNDWRLAYPGEDLAFGSIASRLVFTSAPDLGSHEIRHDDAGRPRADGVVFGADFFGGRTITFDVAVAGEDEAEARGLLARMARAWRADVVRRTPGAVATLVSDSGRVVFGRPRRFASTDELLPEGMSQVIADFATADSVWYGPTEHSVSVALQPAPGGGLLAPLASPLATTSSSDRSTVFTVEGDVDTWPVFEIQGPITNPVVEIVDRLRMEFRTTLAFDETLVVDTRPWGRSILRNGASLAGSLSRSSTRLSQAALPPGRHELVLRGLSEAGTARVNARWRDAYLTP</sequence>
<accession>A0A024GYF2</accession>
<reference evidence="2" key="1">
    <citation type="journal article" date="2014" name="Genome Announc.">
        <title>Genome Sequence of Arthrobacter siccitolerans 4J27, a Xeroprotectant-Producing Desiccation-Tolerant Microorganism.</title>
        <authorList>
            <person name="Manzanera M."/>
            <person name="Santa-Cruz-Calvo L."/>
            <person name="Vilchez J.I."/>
            <person name="Garcia-Fontana C."/>
            <person name="Silva-Castro G.A."/>
            <person name="Calvo C."/>
            <person name="Gonzalez-Lopez J."/>
        </authorList>
    </citation>
    <scope>NUCLEOTIDE SEQUENCE [LARGE SCALE GENOMIC DNA]</scope>
    <source>
        <strain evidence="2">4J27</strain>
    </source>
</reference>
<dbReference type="Gene3D" id="2.60.120.860">
    <property type="match status" value="1"/>
</dbReference>
<dbReference type="RefSeq" id="WP_050053710.1">
    <property type="nucleotide sequence ID" value="NZ_CAQI01000028.1"/>
</dbReference>
<name>A0A024GYF2_9MICC</name>
<organism evidence="1 2">
    <name type="scientific">Pseudarthrobacter siccitolerans</name>
    <dbReference type="NCBI Taxonomy" id="861266"/>
    <lineage>
        <taxon>Bacteria</taxon>
        <taxon>Bacillati</taxon>
        <taxon>Actinomycetota</taxon>
        <taxon>Actinomycetes</taxon>
        <taxon>Micrococcales</taxon>
        <taxon>Micrococcaceae</taxon>
        <taxon>Pseudarthrobacter</taxon>
    </lineage>
</organism>
<evidence type="ECO:0008006" key="3">
    <source>
        <dbReference type="Google" id="ProtNLM"/>
    </source>
</evidence>
<evidence type="ECO:0000313" key="2">
    <source>
        <dbReference type="Proteomes" id="UP000035722"/>
    </source>
</evidence>
<evidence type="ECO:0000313" key="1">
    <source>
        <dbReference type="EMBL" id="CCQ44662.1"/>
    </source>
</evidence>
<keyword evidence="2" id="KW-1185">Reference proteome</keyword>
<gene>
    <name evidence="1" type="ORF">ARTSIC4J27_589</name>
</gene>
<dbReference type="EMBL" id="CAQI01000028">
    <property type="protein sequence ID" value="CCQ44662.1"/>
    <property type="molecule type" value="Genomic_DNA"/>
</dbReference>
<dbReference type="OrthoDB" id="3546247at2"/>
<dbReference type="AlphaFoldDB" id="A0A024GYF2"/>
<dbReference type="Proteomes" id="UP000035722">
    <property type="component" value="Unassembled WGS sequence"/>
</dbReference>
<proteinExistence type="predicted"/>